<dbReference type="Pfam" id="PF13817">
    <property type="entry name" value="DDE_Tnp_IS66_C"/>
    <property type="match status" value="1"/>
</dbReference>
<keyword evidence="3" id="KW-1185">Reference proteome</keyword>
<dbReference type="Proteomes" id="UP001238163">
    <property type="component" value="Unassembled WGS sequence"/>
</dbReference>
<dbReference type="EMBL" id="JAUSVL010000001">
    <property type="protein sequence ID" value="MDQ0289506.1"/>
    <property type="molecule type" value="Genomic_DNA"/>
</dbReference>
<dbReference type="RefSeq" id="WP_307260937.1">
    <property type="nucleotide sequence ID" value="NZ_JAUSVL010000001.1"/>
</dbReference>
<proteinExistence type="predicted"/>
<organism evidence="2 3">
    <name type="scientific">Oligosphaera ethanolica</name>
    <dbReference type="NCBI Taxonomy" id="760260"/>
    <lineage>
        <taxon>Bacteria</taxon>
        <taxon>Pseudomonadati</taxon>
        <taxon>Lentisphaerota</taxon>
        <taxon>Oligosphaeria</taxon>
        <taxon>Oligosphaerales</taxon>
        <taxon>Oligosphaeraceae</taxon>
        <taxon>Oligosphaera</taxon>
    </lineage>
</organism>
<accession>A0AAE3VFU3</accession>
<reference evidence="2" key="1">
    <citation type="submission" date="2023-07" db="EMBL/GenBank/DDBJ databases">
        <title>Genomic Encyclopedia of Type Strains, Phase IV (KMG-IV): sequencing the most valuable type-strain genomes for metagenomic binning, comparative biology and taxonomic classification.</title>
        <authorList>
            <person name="Goeker M."/>
        </authorList>
    </citation>
    <scope>NUCLEOTIDE SEQUENCE</scope>
    <source>
        <strain evidence="2">DSM 24202</strain>
    </source>
</reference>
<protein>
    <recommendedName>
        <fullName evidence="1">Transposase IS66 C-terminal domain-containing protein</fullName>
    </recommendedName>
</protein>
<evidence type="ECO:0000313" key="2">
    <source>
        <dbReference type="EMBL" id="MDQ0289506.1"/>
    </source>
</evidence>
<evidence type="ECO:0000313" key="3">
    <source>
        <dbReference type="Proteomes" id="UP001238163"/>
    </source>
</evidence>
<comment type="caution">
    <text evidence="2">The sequence shown here is derived from an EMBL/GenBank/DDBJ whole genome shotgun (WGS) entry which is preliminary data.</text>
</comment>
<gene>
    <name evidence="2" type="ORF">J3R75_001613</name>
</gene>
<name>A0AAE3VFU3_9BACT</name>
<dbReference type="InterPro" id="IPR039552">
    <property type="entry name" value="IS66_C"/>
</dbReference>
<dbReference type="AlphaFoldDB" id="A0AAE3VFU3"/>
<evidence type="ECO:0000259" key="1">
    <source>
        <dbReference type="Pfam" id="PF13817"/>
    </source>
</evidence>
<sequence length="74" mass="8532">MRLCQAWHKRKNWLFVGNERGGEKSAVIASLVATCKDNKVDFKAWLEDVLTRLGTTRHDDIDSLLPHNWTPARN</sequence>
<feature type="domain" description="Transposase IS66 C-terminal" evidence="1">
    <location>
        <begin position="30"/>
        <end position="67"/>
    </location>
</feature>